<proteinExistence type="predicted"/>
<organism evidence="1 2">
    <name type="scientific">Vicia faba</name>
    <name type="common">Broad bean</name>
    <name type="synonym">Faba vulgaris</name>
    <dbReference type="NCBI Taxonomy" id="3906"/>
    <lineage>
        <taxon>Eukaryota</taxon>
        <taxon>Viridiplantae</taxon>
        <taxon>Streptophyta</taxon>
        <taxon>Embryophyta</taxon>
        <taxon>Tracheophyta</taxon>
        <taxon>Spermatophyta</taxon>
        <taxon>Magnoliopsida</taxon>
        <taxon>eudicotyledons</taxon>
        <taxon>Gunneridae</taxon>
        <taxon>Pentapetalae</taxon>
        <taxon>rosids</taxon>
        <taxon>fabids</taxon>
        <taxon>Fabales</taxon>
        <taxon>Fabaceae</taxon>
        <taxon>Papilionoideae</taxon>
        <taxon>50 kb inversion clade</taxon>
        <taxon>NPAAA clade</taxon>
        <taxon>Hologalegina</taxon>
        <taxon>IRL clade</taxon>
        <taxon>Fabeae</taxon>
        <taxon>Vicia</taxon>
    </lineage>
</organism>
<dbReference type="InterPro" id="IPR052343">
    <property type="entry name" value="Retrotransposon-Effector_Assoc"/>
</dbReference>
<accession>A0AAV1AAH5</accession>
<dbReference type="EMBL" id="OX451738">
    <property type="protein sequence ID" value="CAI8606000.1"/>
    <property type="molecule type" value="Genomic_DNA"/>
</dbReference>
<dbReference type="PANTHER" id="PTHR46890">
    <property type="entry name" value="NON-LTR RETROLELEMENT REVERSE TRANSCRIPTASE-LIKE PROTEIN-RELATED"/>
    <property type="match status" value="1"/>
</dbReference>
<dbReference type="PANTHER" id="PTHR46890:SF48">
    <property type="entry name" value="RNA-DIRECTED DNA POLYMERASE"/>
    <property type="match status" value="1"/>
</dbReference>
<dbReference type="Proteomes" id="UP001157006">
    <property type="component" value="Chromosome 3"/>
</dbReference>
<name>A0AAV1AAH5_VICFA</name>
<dbReference type="AlphaFoldDB" id="A0AAV1AAH5"/>
<reference evidence="1 2" key="1">
    <citation type="submission" date="2023-01" db="EMBL/GenBank/DDBJ databases">
        <authorList>
            <person name="Kreplak J."/>
        </authorList>
    </citation>
    <scope>NUCLEOTIDE SEQUENCE [LARGE SCALE GENOMIC DNA]</scope>
</reference>
<evidence type="ECO:0000313" key="2">
    <source>
        <dbReference type="Proteomes" id="UP001157006"/>
    </source>
</evidence>
<evidence type="ECO:0000313" key="1">
    <source>
        <dbReference type="EMBL" id="CAI8606000.1"/>
    </source>
</evidence>
<gene>
    <name evidence="1" type="ORF">VFH_III208920</name>
</gene>
<evidence type="ECO:0008006" key="3">
    <source>
        <dbReference type="Google" id="ProtNLM"/>
    </source>
</evidence>
<sequence length="158" mass="18294">MRKGKQLNRNQRIMLSSLVCDEETIKVLKSIGDLKALGIDGYGSKFFKHSWKMVEEDVMKTVKGFFERGELDYRFNKTLVTLIPKHDKSSNIKEYRLISSRTTMYNIISKVMSNRINKVLGSIISKNQAAFVPGQKIHDHVLIDYELVRGYRKKMGYA</sequence>
<keyword evidence="2" id="KW-1185">Reference proteome</keyword>
<protein>
    <recommendedName>
        <fullName evidence="3">Reverse transcriptase domain-containing protein</fullName>
    </recommendedName>
</protein>